<gene>
    <name evidence="1" type="ordered locus">MYPE4150</name>
</gene>
<evidence type="ECO:0000313" key="1">
    <source>
        <dbReference type="EMBL" id="BAC44205.1"/>
    </source>
</evidence>
<protein>
    <submittedName>
        <fullName evidence="1">Uncharacterized protein</fullName>
    </submittedName>
</protein>
<sequence length="251" mass="30155">MNSNNIKIPFWEKIKNKQNIERIKSKLELNERSYIVTIRSLKTLFNTDFDLNDRKERVEKENMLDELTDLIHNLIVIFKQPYLYTKKTIREILDNFLPFTFFVSLTKEEAVRVFHNIKSYENSGLGVVETLIRKEANPDFSVFTWSSNFYDFDKDFYSNFHQENSLNFFNFFNDVVLDNYYDNKIFRAEDALEVYGTKPIVLLSDLKLEEAIYGIYHFQKKFSKQLPFDFLVTDTRSLKRQKNKVLPHWID</sequence>
<dbReference type="KEGG" id="mpe:MYPE4150"/>
<dbReference type="HOGENOM" id="CLU_1106196_0_0_14"/>
<name>Q8EVZ2_MALP2</name>
<dbReference type="AlphaFoldDB" id="Q8EVZ2"/>
<dbReference type="InParanoid" id="Q8EVZ2"/>
<organism evidence="1 2">
    <name type="scientific">Malacoplasma penetrans (strain HF-2)</name>
    <name type="common">Mycoplasma penetrans</name>
    <dbReference type="NCBI Taxonomy" id="272633"/>
    <lineage>
        <taxon>Bacteria</taxon>
        <taxon>Bacillati</taxon>
        <taxon>Mycoplasmatota</taxon>
        <taxon>Mycoplasmoidales</taxon>
        <taxon>Mycoplasmoidaceae</taxon>
        <taxon>Malacoplasma</taxon>
    </lineage>
</organism>
<dbReference type="EMBL" id="BA000026">
    <property type="protein sequence ID" value="BAC44205.1"/>
    <property type="molecule type" value="Genomic_DNA"/>
</dbReference>
<keyword evidence="2" id="KW-1185">Reference proteome</keyword>
<evidence type="ECO:0000313" key="2">
    <source>
        <dbReference type="Proteomes" id="UP000002522"/>
    </source>
</evidence>
<reference evidence="1 2" key="1">
    <citation type="journal article" date="2002" name="Nucleic Acids Res.">
        <title>The complete genomic sequence of Mycoplasma penetrans, an intracellular bacterial pathogen in humans.</title>
        <authorList>
            <person name="Sasaki Y."/>
            <person name="Ishikawa J."/>
            <person name="Yamashita A."/>
            <person name="Oshima K."/>
            <person name="Kenri T."/>
            <person name="Furuya K."/>
            <person name="Yoshino C."/>
            <person name="Horino A."/>
            <person name="Shiba T."/>
            <person name="Sasaki T."/>
            <person name="Hattori M."/>
        </authorList>
    </citation>
    <scope>NUCLEOTIDE SEQUENCE [LARGE SCALE GENOMIC DNA]</scope>
    <source>
        <strain evidence="1 2">HF-2</strain>
    </source>
</reference>
<proteinExistence type="predicted"/>
<accession>Q8EVZ2</accession>
<dbReference type="RefSeq" id="WP_011077241.1">
    <property type="nucleotide sequence ID" value="NC_004432.1"/>
</dbReference>
<dbReference type="Proteomes" id="UP000002522">
    <property type="component" value="Chromosome"/>
</dbReference>